<evidence type="ECO:0000256" key="1">
    <source>
        <dbReference type="SAM" id="MobiDB-lite"/>
    </source>
</evidence>
<dbReference type="Proteomes" id="UP001191082">
    <property type="component" value="Unassembled WGS sequence"/>
</dbReference>
<dbReference type="RefSeq" id="WP_138863348.1">
    <property type="nucleotide sequence ID" value="NZ_VCPC01000002.1"/>
</dbReference>
<organism evidence="3 4">
    <name type="scientific">Arenibacterium halophilum</name>
    <dbReference type="NCBI Taxonomy" id="2583821"/>
    <lineage>
        <taxon>Bacteria</taxon>
        <taxon>Pseudomonadati</taxon>
        <taxon>Pseudomonadota</taxon>
        <taxon>Alphaproteobacteria</taxon>
        <taxon>Rhodobacterales</taxon>
        <taxon>Paracoccaceae</taxon>
        <taxon>Arenibacterium</taxon>
    </lineage>
</organism>
<name>A0ABY2X8V3_9RHOB</name>
<dbReference type="EMBL" id="VCPC01000002">
    <property type="protein sequence ID" value="TMV12793.1"/>
    <property type="molecule type" value="Genomic_DNA"/>
</dbReference>
<keyword evidence="2" id="KW-0472">Membrane</keyword>
<protein>
    <submittedName>
        <fullName evidence="3">Uncharacterized protein</fullName>
    </submittedName>
</protein>
<keyword evidence="2" id="KW-1133">Transmembrane helix</keyword>
<sequence>MSAPDTNLEKQKRNHRGPLSGIWLSLIVVAVLFVGWLLWYAVSPDSDDTGGPVMETETTAPAN</sequence>
<gene>
    <name evidence="3" type="ORF">FGK64_08285</name>
</gene>
<proteinExistence type="predicted"/>
<feature type="region of interest" description="Disordered" evidence="1">
    <location>
        <begin position="44"/>
        <end position="63"/>
    </location>
</feature>
<evidence type="ECO:0000256" key="2">
    <source>
        <dbReference type="SAM" id="Phobius"/>
    </source>
</evidence>
<reference evidence="3 4" key="1">
    <citation type="submission" date="2019-05" db="EMBL/GenBank/DDBJ databases">
        <title>Marivita sp. nov. isolated from sea sediment.</title>
        <authorList>
            <person name="Kim W."/>
        </authorList>
    </citation>
    <scope>NUCLEOTIDE SEQUENCE [LARGE SCALE GENOMIC DNA]</scope>
    <source>
        <strain evidence="3 4">CAU 1492</strain>
    </source>
</reference>
<feature type="transmembrane region" description="Helical" evidence="2">
    <location>
        <begin position="21"/>
        <end position="42"/>
    </location>
</feature>
<comment type="caution">
    <text evidence="3">The sequence shown here is derived from an EMBL/GenBank/DDBJ whole genome shotgun (WGS) entry which is preliminary data.</text>
</comment>
<keyword evidence="4" id="KW-1185">Reference proteome</keyword>
<evidence type="ECO:0000313" key="3">
    <source>
        <dbReference type="EMBL" id="TMV12793.1"/>
    </source>
</evidence>
<evidence type="ECO:0000313" key="4">
    <source>
        <dbReference type="Proteomes" id="UP001191082"/>
    </source>
</evidence>
<accession>A0ABY2X8V3</accession>
<keyword evidence="2" id="KW-0812">Transmembrane</keyword>